<proteinExistence type="predicted"/>
<dbReference type="GO" id="GO:0008081">
    <property type="term" value="F:phosphoric diester hydrolase activity"/>
    <property type="evidence" value="ECO:0007669"/>
    <property type="project" value="InterPro"/>
</dbReference>
<sequence>MLNNILKIAHRGYSTSCKYTENTLSACYNAVNKGFDMIEIDVQLCKSNEIVVYHDTYINHNQKYYKIENLTYQELKAIKHNVITLDDVIKNIDLTRNTNTNTQLYLDIKGNNNNIIKPLITKLDSSYENLNNIILCSFNKKHIDAINLYNSENKYTINHPKYIKKGFITENIFDIDDLKHLTQNIEYLIFHWSMLDENTIKYCKTHNIKVFCYTCKNKHILTEILEYDIDGIVSDILI</sequence>
<dbReference type="GO" id="GO:0006629">
    <property type="term" value="P:lipid metabolic process"/>
    <property type="evidence" value="ECO:0007669"/>
    <property type="project" value="InterPro"/>
</dbReference>
<dbReference type="AlphaFoldDB" id="A0A6C0EKB3"/>
<organism evidence="2">
    <name type="scientific">viral metagenome</name>
    <dbReference type="NCBI Taxonomy" id="1070528"/>
    <lineage>
        <taxon>unclassified sequences</taxon>
        <taxon>metagenomes</taxon>
        <taxon>organismal metagenomes</taxon>
    </lineage>
</organism>
<dbReference type="PROSITE" id="PS51704">
    <property type="entry name" value="GP_PDE"/>
    <property type="match status" value="1"/>
</dbReference>
<feature type="domain" description="GP-PDE" evidence="1">
    <location>
        <begin position="5"/>
        <end position="238"/>
    </location>
</feature>
<evidence type="ECO:0000259" key="1">
    <source>
        <dbReference type="PROSITE" id="PS51704"/>
    </source>
</evidence>
<dbReference type="PANTHER" id="PTHR46211:SF1">
    <property type="entry name" value="GLYCEROPHOSPHODIESTER PHOSPHODIESTERASE, CYTOPLASMIC"/>
    <property type="match status" value="1"/>
</dbReference>
<dbReference type="SUPFAM" id="SSF51695">
    <property type="entry name" value="PLC-like phosphodiesterases"/>
    <property type="match status" value="1"/>
</dbReference>
<evidence type="ECO:0000313" key="2">
    <source>
        <dbReference type="EMBL" id="QHT27805.1"/>
    </source>
</evidence>
<reference evidence="2" key="1">
    <citation type="journal article" date="2020" name="Nature">
        <title>Giant virus diversity and host interactions through global metagenomics.</title>
        <authorList>
            <person name="Schulz F."/>
            <person name="Roux S."/>
            <person name="Paez-Espino D."/>
            <person name="Jungbluth S."/>
            <person name="Walsh D.A."/>
            <person name="Denef V.J."/>
            <person name="McMahon K.D."/>
            <person name="Konstantinidis K.T."/>
            <person name="Eloe-Fadrosh E.A."/>
            <person name="Kyrpides N.C."/>
            <person name="Woyke T."/>
        </authorList>
    </citation>
    <scope>NUCLEOTIDE SEQUENCE</scope>
    <source>
        <strain evidence="2">GVMAG-M-3300000115-19</strain>
    </source>
</reference>
<protein>
    <recommendedName>
        <fullName evidence="1">GP-PDE domain-containing protein</fullName>
    </recommendedName>
</protein>
<dbReference type="EMBL" id="MN738842">
    <property type="protein sequence ID" value="QHT27805.1"/>
    <property type="molecule type" value="Genomic_DNA"/>
</dbReference>
<dbReference type="InterPro" id="IPR030395">
    <property type="entry name" value="GP_PDE_dom"/>
</dbReference>
<dbReference type="Pfam" id="PF03009">
    <property type="entry name" value="GDPD"/>
    <property type="match status" value="1"/>
</dbReference>
<accession>A0A6C0EKB3</accession>
<dbReference type="CDD" id="cd08556">
    <property type="entry name" value="GDPD"/>
    <property type="match status" value="1"/>
</dbReference>
<dbReference type="InterPro" id="IPR017946">
    <property type="entry name" value="PLC-like_Pdiesterase_TIM-brl"/>
</dbReference>
<dbReference type="PANTHER" id="PTHR46211">
    <property type="entry name" value="GLYCEROPHOSPHORYL DIESTER PHOSPHODIESTERASE"/>
    <property type="match status" value="1"/>
</dbReference>
<name>A0A6C0EKB3_9ZZZZ</name>
<dbReference type="Gene3D" id="3.20.20.190">
    <property type="entry name" value="Phosphatidylinositol (PI) phosphodiesterase"/>
    <property type="match status" value="1"/>
</dbReference>